<feature type="domain" description="MoaB/Mog" evidence="15">
    <location>
        <begin position="183"/>
        <end position="322"/>
    </location>
</feature>
<dbReference type="Gene3D" id="3.90.105.10">
    <property type="entry name" value="Molybdopterin biosynthesis moea protein, domain 2"/>
    <property type="match status" value="1"/>
</dbReference>
<dbReference type="InterPro" id="IPR036688">
    <property type="entry name" value="MoeA_C_domain_IV_sf"/>
</dbReference>
<reference evidence="16 17" key="1">
    <citation type="submission" date="2017-06" db="EMBL/GenBank/DDBJ databases">
        <title>Draft Genome Sequence of Natranaerobius trueperi halophilic, alkalithermophilic bacteria from soda lakes.</title>
        <authorList>
            <person name="Zhao B."/>
        </authorList>
    </citation>
    <scope>NUCLEOTIDE SEQUENCE [LARGE SCALE GENOMIC DNA]</scope>
    <source>
        <strain evidence="16 17">DSM 18760</strain>
    </source>
</reference>
<dbReference type="PROSITE" id="PS01079">
    <property type="entry name" value="MOCF_BIOSYNTHESIS_2"/>
    <property type="match status" value="1"/>
</dbReference>
<dbReference type="GO" id="GO:0061599">
    <property type="term" value="F:molybdopterin molybdotransferase activity"/>
    <property type="evidence" value="ECO:0007669"/>
    <property type="project" value="UniProtKB-UniRule"/>
</dbReference>
<evidence type="ECO:0000256" key="3">
    <source>
        <dbReference type="ARBA" id="ARBA00003487"/>
    </source>
</evidence>
<evidence type="ECO:0000256" key="9">
    <source>
        <dbReference type="ARBA" id="ARBA00022679"/>
    </source>
</evidence>
<evidence type="ECO:0000256" key="4">
    <source>
        <dbReference type="ARBA" id="ARBA00005046"/>
    </source>
</evidence>
<evidence type="ECO:0000313" key="17">
    <source>
        <dbReference type="Proteomes" id="UP000214588"/>
    </source>
</evidence>
<dbReference type="Gene3D" id="2.170.190.11">
    <property type="entry name" value="Molybdopterin biosynthesis moea protein, domain 3"/>
    <property type="match status" value="1"/>
</dbReference>
<dbReference type="NCBIfam" id="NF045515">
    <property type="entry name" value="Glp_gephyrin"/>
    <property type="match status" value="1"/>
</dbReference>
<dbReference type="EMBL" id="NIQC01000002">
    <property type="protein sequence ID" value="OWZ84754.1"/>
    <property type="molecule type" value="Genomic_DNA"/>
</dbReference>
<dbReference type="InterPro" id="IPR005110">
    <property type="entry name" value="MoeA_linker/N"/>
</dbReference>
<dbReference type="InterPro" id="IPR008284">
    <property type="entry name" value="MoCF_biosynth_CS"/>
</dbReference>
<name>A0A226C2B7_9FIRM</name>
<dbReference type="Proteomes" id="UP000214588">
    <property type="component" value="Unassembled WGS sequence"/>
</dbReference>
<dbReference type="UniPathway" id="UPA00344"/>
<comment type="pathway">
    <text evidence="4 14">Cofactor biosynthesis; molybdopterin biosynthesis.</text>
</comment>
<dbReference type="FunFam" id="3.40.980.10:FF:000004">
    <property type="entry name" value="Molybdopterin molybdenumtransferase"/>
    <property type="match status" value="1"/>
</dbReference>
<dbReference type="EC" id="2.10.1.1" evidence="6 14"/>
<comment type="cofactor">
    <cofactor evidence="1 14">
        <name>Mg(2+)</name>
        <dbReference type="ChEBI" id="CHEBI:18420"/>
    </cofactor>
</comment>
<proteinExistence type="inferred from homology"/>
<dbReference type="CDD" id="cd00887">
    <property type="entry name" value="MoeA"/>
    <property type="match status" value="1"/>
</dbReference>
<dbReference type="PANTHER" id="PTHR10192">
    <property type="entry name" value="MOLYBDOPTERIN BIOSYNTHESIS PROTEIN"/>
    <property type="match status" value="1"/>
</dbReference>
<dbReference type="SUPFAM" id="SSF53218">
    <property type="entry name" value="Molybdenum cofactor biosynthesis proteins"/>
    <property type="match status" value="1"/>
</dbReference>
<dbReference type="Gene3D" id="2.40.340.10">
    <property type="entry name" value="MoeA, C-terminal, domain IV"/>
    <property type="match status" value="1"/>
</dbReference>
<keyword evidence="17" id="KW-1185">Reference proteome</keyword>
<keyword evidence="12 14" id="KW-0501">Molybdenum cofactor biosynthesis</keyword>
<evidence type="ECO:0000256" key="2">
    <source>
        <dbReference type="ARBA" id="ARBA00002901"/>
    </source>
</evidence>
<dbReference type="GO" id="GO:0005829">
    <property type="term" value="C:cytosol"/>
    <property type="evidence" value="ECO:0007669"/>
    <property type="project" value="TreeGrafter"/>
</dbReference>
<dbReference type="Gene3D" id="3.40.980.10">
    <property type="entry name" value="MoaB/Mog-like domain"/>
    <property type="match status" value="1"/>
</dbReference>
<dbReference type="InterPro" id="IPR005111">
    <property type="entry name" value="MoeA_C_domain_IV"/>
</dbReference>
<protein>
    <recommendedName>
        <fullName evidence="7 14">Molybdopterin molybdenumtransferase</fullName>
        <ecNumber evidence="6 14">2.10.1.1</ecNumber>
    </recommendedName>
</protein>
<evidence type="ECO:0000259" key="15">
    <source>
        <dbReference type="SMART" id="SM00852"/>
    </source>
</evidence>
<evidence type="ECO:0000313" key="16">
    <source>
        <dbReference type="EMBL" id="OWZ84754.1"/>
    </source>
</evidence>
<dbReference type="GO" id="GO:0046872">
    <property type="term" value="F:metal ion binding"/>
    <property type="evidence" value="ECO:0007669"/>
    <property type="project" value="UniProtKB-UniRule"/>
</dbReference>
<dbReference type="InterPro" id="IPR036135">
    <property type="entry name" value="MoeA_linker/N_sf"/>
</dbReference>
<dbReference type="AlphaFoldDB" id="A0A226C2B7"/>
<keyword evidence="10 14" id="KW-0479">Metal-binding</keyword>
<dbReference type="SUPFAM" id="SSF63867">
    <property type="entry name" value="MoeA C-terminal domain-like"/>
    <property type="match status" value="1"/>
</dbReference>
<sequence>MFEVISVDKAREKILQYLNKKKIEKVYFSEALGRVTAENIYSPMNLPPFSRSTVDGYAVRSSDTIGASESLPALLNLKGIIEMGKSSDIAINSEEAMGISTGGMLPENADAVVMMENTDSFDDGSILINESVASGENVIWEGEDIKSKELVLKKDHVIREQDIGALSALGILEIFVYKKPTVGIISTGDELVSPEEELTPGKIRDINSWAIKACVEKAQAIPKFYGIIQDEQDEFYETLTRSQIECDLVIISGGSSVGTRDLAAKTINDLGEPGVIFHGVSVKPGKPTIFGLAQDTPIFGLSGNPVSALVTFDLFVRPAIRRLLGLKPYDESEQVSARITRNLSSKGGREDYIRVSLTRKNDGTLEAEPILGESGLIFTLVEADGIIRIPQNTEGITAGESVQVFKRGVIK</sequence>
<dbReference type="SUPFAM" id="SSF63882">
    <property type="entry name" value="MoeA N-terminal region -like"/>
    <property type="match status" value="1"/>
</dbReference>
<dbReference type="NCBIfam" id="TIGR00177">
    <property type="entry name" value="molyb_syn"/>
    <property type="match status" value="1"/>
</dbReference>
<organism evidence="16 17">
    <name type="scientific">Natranaerobius trueperi</name>
    <dbReference type="NCBI Taxonomy" id="759412"/>
    <lineage>
        <taxon>Bacteria</taxon>
        <taxon>Bacillati</taxon>
        <taxon>Bacillota</taxon>
        <taxon>Clostridia</taxon>
        <taxon>Natranaerobiales</taxon>
        <taxon>Natranaerobiaceae</taxon>
        <taxon>Natranaerobius</taxon>
    </lineage>
</organism>
<evidence type="ECO:0000256" key="8">
    <source>
        <dbReference type="ARBA" id="ARBA00022505"/>
    </source>
</evidence>
<evidence type="ECO:0000256" key="13">
    <source>
        <dbReference type="ARBA" id="ARBA00047317"/>
    </source>
</evidence>
<gene>
    <name evidence="16" type="ORF">CDO51_01670</name>
</gene>
<keyword evidence="11 14" id="KW-0460">Magnesium</keyword>
<evidence type="ECO:0000256" key="6">
    <source>
        <dbReference type="ARBA" id="ARBA00013269"/>
    </source>
</evidence>
<keyword evidence="9 14" id="KW-0808">Transferase</keyword>
<dbReference type="Pfam" id="PF03453">
    <property type="entry name" value="MoeA_N"/>
    <property type="match status" value="1"/>
</dbReference>
<accession>A0A226C2B7</accession>
<dbReference type="GO" id="GO:0006777">
    <property type="term" value="P:Mo-molybdopterin cofactor biosynthetic process"/>
    <property type="evidence" value="ECO:0007669"/>
    <property type="project" value="UniProtKB-UniRule"/>
</dbReference>
<dbReference type="RefSeq" id="WP_089022558.1">
    <property type="nucleotide sequence ID" value="NZ_NIQC01000002.1"/>
</dbReference>
<comment type="function">
    <text evidence="2 14">Catalyzes the insertion of molybdate into adenylated molybdopterin with the concomitant release of AMP.</text>
</comment>
<comment type="similarity">
    <text evidence="5 14">Belongs to the MoeA family.</text>
</comment>
<evidence type="ECO:0000256" key="10">
    <source>
        <dbReference type="ARBA" id="ARBA00022723"/>
    </source>
</evidence>
<dbReference type="InterPro" id="IPR038987">
    <property type="entry name" value="MoeA-like"/>
</dbReference>
<dbReference type="Pfam" id="PF03454">
    <property type="entry name" value="MoeA_C"/>
    <property type="match status" value="1"/>
</dbReference>
<dbReference type="OrthoDB" id="9804758at2"/>
<evidence type="ECO:0000256" key="5">
    <source>
        <dbReference type="ARBA" id="ARBA00010763"/>
    </source>
</evidence>
<comment type="catalytic activity">
    <reaction evidence="13">
        <text>adenylyl-molybdopterin + molybdate = Mo-molybdopterin + AMP + H(+)</text>
        <dbReference type="Rhea" id="RHEA:35047"/>
        <dbReference type="ChEBI" id="CHEBI:15378"/>
        <dbReference type="ChEBI" id="CHEBI:36264"/>
        <dbReference type="ChEBI" id="CHEBI:62727"/>
        <dbReference type="ChEBI" id="CHEBI:71302"/>
        <dbReference type="ChEBI" id="CHEBI:456215"/>
        <dbReference type="EC" id="2.10.1.1"/>
    </reaction>
</comment>
<evidence type="ECO:0000256" key="14">
    <source>
        <dbReference type="RuleBase" id="RU365090"/>
    </source>
</evidence>
<keyword evidence="8 14" id="KW-0500">Molybdenum</keyword>
<evidence type="ECO:0000256" key="1">
    <source>
        <dbReference type="ARBA" id="ARBA00001946"/>
    </source>
</evidence>
<comment type="function">
    <text evidence="3">May be involved in the biosynthesis of molybdopterin.</text>
</comment>
<dbReference type="InterPro" id="IPR036425">
    <property type="entry name" value="MoaB/Mog-like_dom_sf"/>
</dbReference>
<dbReference type="PANTHER" id="PTHR10192:SF5">
    <property type="entry name" value="GEPHYRIN"/>
    <property type="match status" value="1"/>
</dbReference>
<evidence type="ECO:0000256" key="7">
    <source>
        <dbReference type="ARBA" id="ARBA00021108"/>
    </source>
</evidence>
<evidence type="ECO:0000256" key="12">
    <source>
        <dbReference type="ARBA" id="ARBA00023150"/>
    </source>
</evidence>
<dbReference type="Pfam" id="PF00994">
    <property type="entry name" value="MoCF_biosynth"/>
    <property type="match status" value="1"/>
</dbReference>
<dbReference type="InterPro" id="IPR001453">
    <property type="entry name" value="MoaB/Mog_dom"/>
</dbReference>
<evidence type="ECO:0000256" key="11">
    <source>
        <dbReference type="ARBA" id="ARBA00022842"/>
    </source>
</evidence>
<dbReference type="SMART" id="SM00852">
    <property type="entry name" value="MoCF_biosynth"/>
    <property type="match status" value="1"/>
</dbReference>
<comment type="caution">
    <text evidence="16">The sequence shown here is derived from an EMBL/GenBank/DDBJ whole genome shotgun (WGS) entry which is preliminary data.</text>
</comment>